<reference evidence="2 3" key="1">
    <citation type="submission" date="2018-08" db="EMBL/GenBank/DDBJ databases">
        <title>Sequencing the genomes of 1000 actinobacteria strains.</title>
        <authorList>
            <person name="Klenk H.-P."/>
        </authorList>
    </citation>
    <scope>NUCLEOTIDE SEQUENCE [LARGE SCALE GENOMIC DNA]</scope>
    <source>
        <strain evidence="2 3">DSM 43927</strain>
    </source>
</reference>
<dbReference type="RefSeq" id="WP_116025488.1">
    <property type="nucleotide sequence ID" value="NZ_QTTT01000001.1"/>
</dbReference>
<evidence type="ECO:0000313" key="3">
    <source>
        <dbReference type="Proteomes" id="UP000256661"/>
    </source>
</evidence>
<dbReference type="Proteomes" id="UP000256661">
    <property type="component" value="Unassembled WGS sequence"/>
</dbReference>
<organism evidence="2 3">
    <name type="scientific">Thermomonospora umbrina</name>
    <dbReference type="NCBI Taxonomy" id="111806"/>
    <lineage>
        <taxon>Bacteria</taxon>
        <taxon>Bacillati</taxon>
        <taxon>Actinomycetota</taxon>
        <taxon>Actinomycetes</taxon>
        <taxon>Streptosporangiales</taxon>
        <taxon>Thermomonosporaceae</taxon>
        <taxon>Thermomonospora</taxon>
    </lineage>
</organism>
<feature type="region of interest" description="Disordered" evidence="1">
    <location>
        <begin position="80"/>
        <end position="106"/>
    </location>
</feature>
<dbReference type="EMBL" id="QTTT01000001">
    <property type="protein sequence ID" value="REF00323.1"/>
    <property type="molecule type" value="Genomic_DNA"/>
</dbReference>
<evidence type="ECO:0000313" key="2">
    <source>
        <dbReference type="EMBL" id="REF00323.1"/>
    </source>
</evidence>
<comment type="caution">
    <text evidence="2">The sequence shown here is derived from an EMBL/GenBank/DDBJ whole genome shotgun (WGS) entry which is preliminary data.</text>
</comment>
<name>A0A3D9SWJ2_9ACTN</name>
<accession>A0A3D9SWJ2</accession>
<dbReference type="AlphaFoldDB" id="A0A3D9SWJ2"/>
<dbReference type="OrthoDB" id="4764871at2"/>
<proteinExistence type="predicted"/>
<gene>
    <name evidence="2" type="ORF">DFJ69_5854</name>
</gene>
<keyword evidence="3" id="KW-1185">Reference proteome</keyword>
<protein>
    <submittedName>
        <fullName evidence="2">Uncharacterized protein</fullName>
    </submittedName>
</protein>
<evidence type="ECO:0000256" key="1">
    <source>
        <dbReference type="SAM" id="MobiDB-lite"/>
    </source>
</evidence>
<feature type="region of interest" description="Disordered" evidence="1">
    <location>
        <begin position="231"/>
        <end position="253"/>
    </location>
</feature>
<sequence length="253" mass="28395">MSDDPHLTKYDKLCREVYGDARMAPGTREVVLAMGWVMFRHPDRPQGGPFWQHVRRVLGRNRYGKPRVWDLIAADAPRYEQPGGHHLTGPCEGPRHRPYKPRPAPRATATGLREAQTIVHVPPAGAPAPYDPTDGGRVCGASGSIRVTEADMVTGWTRTHWFCRRHHDRARQVQAQYDALGDPPPPIPNIGGLLPCYFTADWETVYAEAVRRTMGAPYTWERPYHGLAADEWPVPGRQPIPRRPRLSIITGAP</sequence>